<evidence type="ECO:0000259" key="9">
    <source>
        <dbReference type="Pfam" id="PF01488"/>
    </source>
</evidence>
<dbReference type="HAMAP" id="MF_00222">
    <property type="entry name" value="Shikimate_DH_AroE"/>
    <property type="match status" value="1"/>
</dbReference>
<dbReference type="GO" id="GO:0050661">
    <property type="term" value="F:NADP binding"/>
    <property type="evidence" value="ECO:0007669"/>
    <property type="project" value="InterPro"/>
</dbReference>
<evidence type="ECO:0000256" key="1">
    <source>
        <dbReference type="ARBA" id="ARBA00004871"/>
    </source>
</evidence>
<dbReference type="Gene3D" id="3.40.50.720">
    <property type="entry name" value="NAD(P)-binding Rossmann-like Domain"/>
    <property type="match status" value="1"/>
</dbReference>
<dbReference type="CDD" id="cd00502">
    <property type="entry name" value="DHQase_I"/>
    <property type="match status" value="1"/>
</dbReference>
<dbReference type="PANTHER" id="PTHR21089">
    <property type="entry name" value="SHIKIMATE DEHYDROGENASE"/>
    <property type="match status" value="1"/>
</dbReference>
<evidence type="ECO:0000313" key="12">
    <source>
        <dbReference type="Proteomes" id="UP001221217"/>
    </source>
</evidence>
<dbReference type="EC" id="1.1.1.25" evidence="2 8"/>
<comment type="catalytic activity">
    <reaction evidence="7 8">
        <text>shikimate + NADP(+) = 3-dehydroshikimate + NADPH + H(+)</text>
        <dbReference type="Rhea" id="RHEA:17737"/>
        <dbReference type="ChEBI" id="CHEBI:15378"/>
        <dbReference type="ChEBI" id="CHEBI:16630"/>
        <dbReference type="ChEBI" id="CHEBI:36208"/>
        <dbReference type="ChEBI" id="CHEBI:57783"/>
        <dbReference type="ChEBI" id="CHEBI:58349"/>
        <dbReference type="EC" id="1.1.1.25"/>
    </reaction>
</comment>
<dbReference type="Gene3D" id="3.40.50.10860">
    <property type="entry name" value="Leucine Dehydrogenase, chain A, domain 1"/>
    <property type="match status" value="1"/>
</dbReference>
<feature type="domain" description="Shikimate dehydrogenase substrate binding N-terminal" evidence="10">
    <location>
        <begin position="248"/>
        <end position="328"/>
    </location>
</feature>
<feature type="binding site" evidence="8">
    <location>
        <position position="482"/>
    </location>
    <ligand>
        <name>shikimate</name>
        <dbReference type="ChEBI" id="CHEBI:36208"/>
    </ligand>
</feature>
<dbReference type="InterPro" id="IPR013708">
    <property type="entry name" value="Shikimate_DH-bd_N"/>
</dbReference>
<organism evidence="11 12">
    <name type="scientific">Candidatus Thalassospirochaeta sargassi</name>
    <dbReference type="NCBI Taxonomy" id="3119039"/>
    <lineage>
        <taxon>Bacteria</taxon>
        <taxon>Pseudomonadati</taxon>
        <taxon>Spirochaetota</taxon>
        <taxon>Spirochaetia</taxon>
        <taxon>Spirochaetales</taxon>
        <taxon>Spirochaetaceae</taxon>
        <taxon>Candidatus Thalassospirochaeta</taxon>
    </lineage>
</organism>
<dbReference type="GO" id="GO:0019632">
    <property type="term" value="P:shikimate metabolic process"/>
    <property type="evidence" value="ECO:0007669"/>
    <property type="project" value="InterPro"/>
</dbReference>
<dbReference type="GO" id="GO:0008652">
    <property type="term" value="P:amino acid biosynthetic process"/>
    <property type="evidence" value="ECO:0007669"/>
    <property type="project" value="UniProtKB-KW"/>
</dbReference>
<comment type="similarity">
    <text evidence="8">Belongs to the shikimate dehydrogenase family.</text>
</comment>
<feature type="binding site" evidence="8">
    <location>
        <position position="301"/>
    </location>
    <ligand>
        <name>shikimate</name>
        <dbReference type="ChEBI" id="CHEBI:36208"/>
    </ligand>
</feature>
<dbReference type="GO" id="GO:0009423">
    <property type="term" value="P:chorismate biosynthetic process"/>
    <property type="evidence" value="ECO:0007669"/>
    <property type="project" value="UniProtKB-UniRule"/>
</dbReference>
<comment type="pathway">
    <text evidence="1 8">Metabolic intermediate biosynthesis; chorismate biosynthesis; chorismate from D-erythrose 4-phosphate and phosphoenolpyruvate: step 4/7.</text>
</comment>
<dbReference type="SUPFAM" id="SSF51569">
    <property type="entry name" value="Aldolase"/>
    <property type="match status" value="1"/>
</dbReference>
<dbReference type="InterPro" id="IPR006151">
    <property type="entry name" value="Shikm_DH/Glu-tRNA_Rdtase"/>
</dbReference>
<dbReference type="InterPro" id="IPR001381">
    <property type="entry name" value="DHquinase_I"/>
</dbReference>
<evidence type="ECO:0000313" key="11">
    <source>
        <dbReference type="EMBL" id="MDC7225614.1"/>
    </source>
</evidence>
<evidence type="ECO:0000256" key="3">
    <source>
        <dbReference type="ARBA" id="ARBA00022605"/>
    </source>
</evidence>
<dbReference type="CDD" id="cd01065">
    <property type="entry name" value="NAD_bind_Shikimate_DH"/>
    <property type="match status" value="1"/>
</dbReference>
<gene>
    <name evidence="8 11" type="primary">aroE</name>
    <name evidence="11" type="ORF">PQJ61_02490</name>
</gene>
<dbReference type="InterPro" id="IPR036291">
    <property type="entry name" value="NAD(P)-bd_dom_sf"/>
</dbReference>
<evidence type="ECO:0000256" key="6">
    <source>
        <dbReference type="ARBA" id="ARBA00023141"/>
    </source>
</evidence>
<dbReference type="GO" id="GO:0005829">
    <property type="term" value="C:cytosol"/>
    <property type="evidence" value="ECO:0007669"/>
    <property type="project" value="TreeGrafter"/>
</dbReference>
<comment type="subunit">
    <text evidence="8">Homodimer.</text>
</comment>
<keyword evidence="3 8" id="KW-0028">Amino-acid biosynthesis</keyword>
<keyword evidence="5 8" id="KW-0560">Oxidoreductase</keyword>
<accession>A0AAJ1IAI4</accession>
<evidence type="ECO:0000256" key="8">
    <source>
        <dbReference type="HAMAP-Rule" id="MF_00222"/>
    </source>
</evidence>
<reference evidence="11 12" key="1">
    <citation type="submission" date="2022-12" db="EMBL/GenBank/DDBJ databases">
        <title>Metagenome assembled genome from gulf of manar.</title>
        <authorList>
            <person name="Kohli P."/>
            <person name="Pk S."/>
            <person name="Venkata Ramana C."/>
            <person name="Sasikala C."/>
        </authorList>
    </citation>
    <scope>NUCLEOTIDE SEQUENCE [LARGE SCALE GENOMIC DNA]</scope>
    <source>
        <strain evidence="11">JB008</strain>
    </source>
</reference>
<feature type="binding site" evidence="8">
    <location>
        <position position="326"/>
    </location>
    <ligand>
        <name>shikimate</name>
        <dbReference type="ChEBI" id="CHEBI:36208"/>
    </ligand>
</feature>
<dbReference type="Proteomes" id="UP001221217">
    <property type="component" value="Unassembled WGS sequence"/>
</dbReference>
<dbReference type="InterPro" id="IPR013785">
    <property type="entry name" value="Aldolase_TIM"/>
</dbReference>
<keyword evidence="6 8" id="KW-0057">Aromatic amino acid biosynthesis</keyword>
<dbReference type="Pfam" id="PF08501">
    <property type="entry name" value="Shikimate_dh_N"/>
    <property type="match status" value="1"/>
</dbReference>
<keyword evidence="4 8" id="KW-0521">NADP</keyword>
<sequence length="496" mass="53379">MICLSCTETSIDANLQIINKNREFIDLVEIRVDFLNSSEYDGLHTIPDAAGLPCILTFRKPADGGINTSISNEERVAVMLKALEGGWRYIDIEDDADTDAELQLMKAAEAAGTRIILSFHDFTGVPANLAERMIENSKGDRYIPKAAVMPESTADLLRIFDAHRQLSDMRSGSQGFSCTNGPLLSDYILVGMGSVGVPSRIMASAWGGMLTFCSAGSTEAAPGHISPAELVNVYNYNALSGESIVLGIIGNPVMHSRSPNIHNAAIKSNSLDAVYLPFETDQPELLLSHSAELGLRGLSVTIPHKQRVKGLADSIDNSVQAIGACNTLVCNSSTNEWRGYNTDWIGFLKPLEGMELENRKALVIGAGGAARAVVYALVKQGMDVLIVNRSSEKAISLAADFGCRGGGFELLDDTDDCFPLVVQTTSLGMEPNIEDNPVPGFDFSGVETAYDIIYTPEKTAFLASAESAGCRIINGFPMLKAQAVEQFRLFTGCVME</sequence>
<dbReference type="GO" id="GO:0009073">
    <property type="term" value="P:aromatic amino acid family biosynthetic process"/>
    <property type="evidence" value="ECO:0007669"/>
    <property type="project" value="UniProtKB-KW"/>
</dbReference>
<protein>
    <recommendedName>
        <fullName evidence="2 8">Shikimate dehydrogenase (NADP(+))</fullName>
        <shortName evidence="8">SDH</shortName>
        <ecNumber evidence="2 8">1.1.1.25</ecNumber>
    </recommendedName>
</protein>
<evidence type="ECO:0000256" key="7">
    <source>
        <dbReference type="ARBA" id="ARBA00049442"/>
    </source>
</evidence>
<feature type="binding site" evidence="8">
    <location>
        <position position="454"/>
    </location>
    <ligand>
        <name>shikimate</name>
        <dbReference type="ChEBI" id="CHEBI:36208"/>
    </ligand>
</feature>
<dbReference type="Pfam" id="PF01487">
    <property type="entry name" value="DHquinase_I"/>
    <property type="match status" value="1"/>
</dbReference>
<dbReference type="AlphaFoldDB" id="A0AAJ1IAI4"/>
<dbReference type="GO" id="GO:0003855">
    <property type="term" value="F:3-dehydroquinate dehydratase activity"/>
    <property type="evidence" value="ECO:0007669"/>
    <property type="project" value="InterPro"/>
</dbReference>
<evidence type="ECO:0000259" key="10">
    <source>
        <dbReference type="Pfam" id="PF08501"/>
    </source>
</evidence>
<dbReference type="NCBIfam" id="TIGR00507">
    <property type="entry name" value="aroE"/>
    <property type="match status" value="1"/>
</dbReference>
<comment type="caution">
    <text evidence="8">Lacks conserved residue(s) required for the propagation of feature annotation.</text>
</comment>
<evidence type="ECO:0000256" key="4">
    <source>
        <dbReference type="ARBA" id="ARBA00022857"/>
    </source>
</evidence>
<dbReference type="InterPro" id="IPR022893">
    <property type="entry name" value="Shikimate_DH_fam"/>
</dbReference>
<feature type="binding site" evidence="8">
    <location>
        <begin position="365"/>
        <end position="369"/>
    </location>
    <ligand>
        <name>NADP(+)</name>
        <dbReference type="ChEBI" id="CHEBI:58349"/>
    </ligand>
</feature>
<dbReference type="Pfam" id="PF01488">
    <property type="entry name" value="Shikimate_DH"/>
    <property type="match status" value="1"/>
</dbReference>
<feature type="active site" description="Proton acceptor" evidence="8">
    <location>
        <position position="305"/>
    </location>
</feature>
<name>A0AAJ1IAI4_9SPIO</name>
<feature type="binding site" evidence="8">
    <location>
        <position position="343"/>
    </location>
    <ligand>
        <name>shikimate</name>
        <dbReference type="ChEBI" id="CHEBI:36208"/>
    </ligand>
</feature>
<feature type="domain" description="Quinate/shikimate 5-dehydrogenase/glutamyl-tRNA reductase" evidence="9">
    <location>
        <begin position="355"/>
        <end position="404"/>
    </location>
</feature>
<comment type="function">
    <text evidence="8">Involved in the biosynthesis of the chorismate, which leads to the biosynthesis of aromatic amino acids. Catalyzes the reversible NADPH linked reduction of 3-dehydroshikimate (DHSA) to yield shikimate (SA).</text>
</comment>
<dbReference type="EMBL" id="JAQQAL010000008">
    <property type="protein sequence ID" value="MDC7225614.1"/>
    <property type="molecule type" value="Genomic_DNA"/>
</dbReference>
<dbReference type="SUPFAM" id="SSF51735">
    <property type="entry name" value="NAD(P)-binding Rossmann-fold domains"/>
    <property type="match status" value="1"/>
</dbReference>
<dbReference type="SUPFAM" id="SSF53223">
    <property type="entry name" value="Aminoacid dehydrogenase-like, N-terminal domain"/>
    <property type="match status" value="1"/>
</dbReference>
<feature type="binding site" evidence="8">
    <location>
        <position position="452"/>
    </location>
    <ligand>
        <name>NADP(+)</name>
        <dbReference type="ChEBI" id="CHEBI:58349"/>
    </ligand>
</feature>
<proteinExistence type="inferred from homology"/>
<feature type="binding site" evidence="8">
    <location>
        <position position="475"/>
    </location>
    <ligand>
        <name>NADP(+)</name>
        <dbReference type="ChEBI" id="CHEBI:58349"/>
    </ligand>
</feature>
<dbReference type="GO" id="GO:0004764">
    <property type="term" value="F:shikimate 3-dehydrogenase (NADP+) activity"/>
    <property type="evidence" value="ECO:0007669"/>
    <property type="project" value="UniProtKB-UniRule"/>
</dbReference>
<dbReference type="Gene3D" id="3.20.20.70">
    <property type="entry name" value="Aldolase class I"/>
    <property type="match status" value="1"/>
</dbReference>
<dbReference type="InterPro" id="IPR011342">
    <property type="entry name" value="Shikimate_DH"/>
</dbReference>
<comment type="caution">
    <text evidence="11">The sequence shown here is derived from an EMBL/GenBank/DDBJ whole genome shotgun (WGS) entry which is preliminary data.</text>
</comment>
<feature type="binding site" evidence="8">
    <location>
        <begin position="256"/>
        <end position="258"/>
    </location>
    <ligand>
        <name>shikimate</name>
        <dbReference type="ChEBI" id="CHEBI:36208"/>
    </ligand>
</feature>
<dbReference type="InterPro" id="IPR046346">
    <property type="entry name" value="Aminoacid_DH-like_N_sf"/>
</dbReference>
<dbReference type="PANTHER" id="PTHR21089:SF1">
    <property type="entry name" value="BIFUNCTIONAL 3-DEHYDROQUINATE DEHYDRATASE_SHIKIMATE DEHYDROGENASE, CHLOROPLASTIC"/>
    <property type="match status" value="1"/>
</dbReference>
<evidence type="ECO:0000256" key="5">
    <source>
        <dbReference type="ARBA" id="ARBA00023002"/>
    </source>
</evidence>
<evidence type="ECO:0000256" key="2">
    <source>
        <dbReference type="ARBA" id="ARBA00012962"/>
    </source>
</evidence>